<reference evidence="1 2" key="1">
    <citation type="submission" date="2016-03" db="EMBL/GenBank/DDBJ databases">
        <title>Comparative genomics of the ectomycorrhizal sister species Rhizopogon vinicolor and Rhizopogon vesiculosus (Basidiomycota: Boletales) reveals a divergence of the mating type B locus.</title>
        <authorList>
            <person name="Mujic A.B."/>
            <person name="Kuo A."/>
            <person name="Tritt A."/>
            <person name="Lipzen A."/>
            <person name="Chen C."/>
            <person name="Johnson J."/>
            <person name="Sharma A."/>
            <person name="Barry K."/>
            <person name="Grigoriev I.V."/>
            <person name="Spatafora J.W."/>
        </authorList>
    </citation>
    <scope>NUCLEOTIDE SEQUENCE [LARGE SCALE GENOMIC DNA]</scope>
    <source>
        <strain evidence="1 2">AM-OR11-056</strain>
    </source>
</reference>
<evidence type="ECO:0000313" key="1">
    <source>
        <dbReference type="EMBL" id="OJA14033.1"/>
    </source>
</evidence>
<dbReference type="Proteomes" id="UP000183567">
    <property type="component" value="Unassembled WGS sequence"/>
</dbReference>
<accession>A0A1J8QKE3</accession>
<dbReference type="EMBL" id="LVVM01003923">
    <property type="protein sequence ID" value="OJA14033.1"/>
    <property type="molecule type" value="Genomic_DNA"/>
</dbReference>
<gene>
    <name evidence="1" type="ORF">AZE42_06466</name>
</gene>
<dbReference type="AlphaFoldDB" id="A0A1J8QKE3"/>
<keyword evidence="2" id="KW-1185">Reference proteome</keyword>
<name>A0A1J8QKE3_9AGAM</name>
<protein>
    <submittedName>
        <fullName evidence="1">Uncharacterized protein</fullName>
    </submittedName>
</protein>
<sequence>MRERHMRKANIGIYTISRGGSVQWRVWGFGGPGRIYAYFFVQMLI</sequence>
<proteinExistence type="predicted"/>
<evidence type="ECO:0000313" key="2">
    <source>
        <dbReference type="Proteomes" id="UP000183567"/>
    </source>
</evidence>
<comment type="caution">
    <text evidence="1">The sequence shown here is derived from an EMBL/GenBank/DDBJ whole genome shotgun (WGS) entry which is preliminary data.</text>
</comment>
<organism evidence="1 2">
    <name type="scientific">Rhizopogon vesiculosus</name>
    <dbReference type="NCBI Taxonomy" id="180088"/>
    <lineage>
        <taxon>Eukaryota</taxon>
        <taxon>Fungi</taxon>
        <taxon>Dikarya</taxon>
        <taxon>Basidiomycota</taxon>
        <taxon>Agaricomycotina</taxon>
        <taxon>Agaricomycetes</taxon>
        <taxon>Agaricomycetidae</taxon>
        <taxon>Boletales</taxon>
        <taxon>Suillineae</taxon>
        <taxon>Rhizopogonaceae</taxon>
        <taxon>Rhizopogon</taxon>
    </lineage>
</organism>